<evidence type="ECO:0000313" key="2">
    <source>
        <dbReference type="Proteomes" id="UP000799754"/>
    </source>
</evidence>
<sequence length="561" mass="63848">MILLFITSSLLLFVGVRIFKWVRNYLQARSYGLPIILLPVSFNEPLWMVFRPLFAWVEYLPFGLGNWYLYTTMGWPTEDGSRSLRRYGENLVLCSPVDNIIATCEPAVVQKVWTETRDIWRMPESQSQLFTFFGQNVSSTHGEDWKRHRKVTVQAFNERTMVGVWSEAKRQTKALKLTLEKERERSLGRVRSTFDILAMQVLAVVAFGQETELTSVPKGHKMSLMESMGFILKHVLLTVVFNSLQAPAFLLPSVLRKLKVSVAEVRLYMEELVLAHMKSTSKPSVLRTRPASLIEAIVSANELEKRGDSSGKPRSYLTDSELYGNIFVFNLGGYETTAATLTFALPFLALHPEIQTWIAEEIDTHAKTHASGKDEESDLGYNDVYPRLLRTRALMYETLRFASPAPLFVKTPLVPVNIDVTTPSGPRTISVKPGTLMGMNQYGAHLSPRWGSDAETFNPKRFISVDEEGEERFQMPEGPAYTAWMIGPRMCPARKFSQVEFAGIMAELLKDWRVEIVREGGESEGEARERVNKVLRDEKYFNVSAHLRRPEVAGVRFVRRS</sequence>
<dbReference type="EMBL" id="MU006717">
    <property type="protein sequence ID" value="KAF2627362.1"/>
    <property type="molecule type" value="Genomic_DNA"/>
</dbReference>
<keyword evidence="2" id="KW-1185">Reference proteome</keyword>
<proteinExistence type="predicted"/>
<gene>
    <name evidence="1" type="ORF">BU25DRAFT_469067</name>
</gene>
<comment type="caution">
    <text evidence="1">The sequence shown here is derived from an EMBL/GenBank/DDBJ whole genome shotgun (WGS) entry which is preliminary data.</text>
</comment>
<evidence type="ECO:0000313" key="1">
    <source>
        <dbReference type="EMBL" id="KAF2627362.1"/>
    </source>
</evidence>
<name>A0ACB6S072_9PLEO</name>
<accession>A0ACB6S072</accession>
<protein>
    <submittedName>
        <fullName evidence="1">Cytochrome P450</fullName>
    </submittedName>
</protein>
<reference evidence="1" key="1">
    <citation type="journal article" date="2020" name="Stud. Mycol.">
        <title>101 Dothideomycetes genomes: a test case for predicting lifestyles and emergence of pathogens.</title>
        <authorList>
            <person name="Haridas S."/>
            <person name="Albert R."/>
            <person name="Binder M."/>
            <person name="Bloem J."/>
            <person name="Labutti K."/>
            <person name="Salamov A."/>
            <person name="Andreopoulos B."/>
            <person name="Baker S."/>
            <person name="Barry K."/>
            <person name="Bills G."/>
            <person name="Bluhm B."/>
            <person name="Cannon C."/>
            <person name="Castanera R."/>
            <person name="Culley D."/>
            <person name="Daum C."/>
            <person name="Ezra D."/>
            <person name="Gonzalez J."/>
            <person name="Henrissat B."/>
            <person name="Kuo A."/>
            <person name="Liang C."/>
            <person name="Lipzen A."/>
            <person name="Lutzoni F."/>
            <person name="Magnuson J."/>
            <person name="Mondo S."/>
            <person name="Nolan M."/>
            <person name="Ohm R."/>
            <person name="Pangilinan J."/>
            <person name="Park H.-J."/>
            <person name="Ramirez L."/>
            <person name="Alfaro M."/>
            <person name="Sun H."/>
            <person name="Tritt A."/>
            <person name="Yoshinaga Y."/>
            <person name="Zwiers L.-H."/>
            <person name="Turgeon B."/>
            <person name="Goodwin S."/>
            <person name="Spatafora J."/>
            <person name="Crous P."/>
            <person name="Grigoriev I."/>
        </authorList>
    </citation>
    <scope>NUCLEOTIDE SEQUENCE</scope>
    <source>
        <strain evidence="1">CBS 525.71</strain>
    </source>
</reference>
<organism evidence="1 2">
    <name type="scientific">Macroventuria anomochaeta</name>
    <dbReference type="NCBI Taxonomy" id="301207"/>
    <lineage>
        <taxon>Eukaryota</taxon>
        <taxon>Fungi</taxon>
        <taxon>Dikarya</taxon>
        <taxon>Ascomycota</taxon>
        <taxon>Pezizomycotina</taxon>
        <taxon>Dothideomycetes</taxon>
        <taxon>Pleosporomycetidae</taxon>
        <taxon>Pleosporales</taxon>
        <taxon>Pleosporineae</taxon>
        <taxon>Didymellaceae</taxon>
        <taxon>Macroventuria</taxon>
    </lineage>
</organism>
<dbReference type="Proteomes" id="UP000799754">
    <property type="component" value="Unassembled WGS sequence"/>
</dbReference>